<dbReference type="SUPFAM" id="SSF57667">
    <property type="entry name" value="beta-beta-alpha zinc fingers"/>
    <property type="match status" value="1"/>
</dbReference>
<dbReference type="PROSITE" id="PS00028">
    <property type="entry name" value="ZINC_FINGER_C2H2_1"/>
    <property type="match status" value="1"/>
</dbReference>
<keyword evidence="4" id="KW-1185">Reference proteome</keyword>
<dbReference type="STRING" id="857566.A0A1E3PME7"/>
<dbReference type="EMBL" id="KV454408">
    <property type="protein sequence ID" value="ODQ66470.1"/>
    <property type="molecule type" value="Genomic_DNA"/>
</dbReference>
<name>A0A1E3PME7_9ASCO</name>
<evidence type="ECO:0000256" key="1">
    <source>
        <dbReference type="PROSITE-ProRule" id="PRU00042"/>
    </source>
</evidence>
<feature type="domain" description="C2H2-type" evidence="2">
    <location>
        <begin position="494"/>
        <end position="524"/>
    </location>
</feature>
<dbReference type="InterPro" id="IPR036236">
    <property type="entry name" value="Znf_C2H2_sf"/>
</dbReference>
<evidence type="ECO:0000313" key="4">
    <source>
        <dbReference type="Proteomes" id="UP000095009"/>
    </source>
</evidence>
<sequence>MADSHFHFANEANSSQTEQSPFLFYSNLDNATFLPFNHNYTFAVSEPDPTSRGNNTYTQTALAHGLNIAAPVSIPYHGLAKYATAPTPIIHSEASRYPLLHSPEDIFVQQDVPILQSQDINISENYLHANDNHSNISEPVTEPLGTLNQTAINKIKKYHYPMLFGMDELASIDESHNMPIYSEAHTNDKLFSPAFHNLLFDESPRSSISSASSACSISSISTTPGSSLPFANSCYSNKFFESIPSSFSQSTLMKSPPPTDYSIINSTFMQDAELSGSAGFVPSTIFDNDFSSSYETKSGPIQKMESSELHESSELFRVTAPATMISPPELPSSEFKILSSPSGNSEYSNSCVDNFKIIVNEEKNYEEDLDSEETMPLFTLTRPNLTHTSCNSSRICENYMEKENRPKESHVDQIKANLNIYRNIEKSKKKGVYRRSHCTQRFRGIEELACHLDEQDIHRPYKCSKESCPWSILGFSKRGEWWRHLKHQHKNIQYFCPFDGCNRSFSRKDSYQRHLKGVHENVNSRFNKAGGKKKRSLRPNESLHRLEGGC</sequence>
<dbReference type="InterPro" id="IPR013087">
    <property type="entry name" value="Znf_C2H2_type"/>
</dbReference>
<evidence type="ECO:0000259" key="2">
    <source>
        <dbReference type="PROSITE" id="PS50157"/>
    </source>
</evidence>
<proteinExistence type="predicted"/>
<dbReference type="GO" id="GO:0008270">
    <property type="term" value="F:zinc ion binding"/>
    <property type="evidence" value="ECO:0007669"/>
    <property type="project" value="UniProtKB-KW"/>
</dbReference>
<keyword evidence="1" id="KW-0862">Zinc</keyword>
<dbReference type="Proteomes" id="UP000095009">
    <property type="component" value="Unassembled WGS sequence"/>
</dbReference>
<organism evidence="3 4">
    <name type="scientific">Nadsonia fulvescens var. elongata DSM 6958</name>
    <dbReference type="NCBI Taxonomy" id="857566"/>
    <lineage>
        <taxon>Eukaryota</taxon>
        <taxon>Fungi</taxon>
        <taxon>Dikarya</taxon>
        <taxon>Ascomycota</taxon>
        <taxon>Saccharomycotina</taxon>
        <taxon>Dipodascomycetes</taxon>
        <taxon>Dipodascales</taxon>
        <taxon>Dipodascales incertae sedis</taxon>
        <taxon>Nadsonia</taxon>
    </lineage>
</organism>
<reference evidence="3 4" key="1">
    <citation type="journal article" date="2016" name="Proc. Natl. Acad. Sci. U.S.A.">
        <title>Comparative genomics of biotechnologically important yeasts.</title>
        <authorList>
            <person name="Riley R."/>
            <person name="Haridas S."/>
            <person name="Wolfe K.H."/>
            <person name="Lopes M.R."/>
            <person name="Hittinger C.T."/>
            <person name="Goeker M."/>
            <person name="Salamov A.A."/>
            <person name="Wisecaver J.H."/>
            <person name="Long T.M."/>
            <person name="Calvey C.H."/>
            <person name="Aerts A.L."/>
            <person name="Barry K.W."/>
            <person name="Choi C."/>
            <person name="Clum A."/>
            <person name="Coughlan A.Y."/>
            <person name="Deshpande S."/>
            <person name="Douglass A.P."/>
            <person name="Hanson S.J."/>
            <person name="Klenk H.-P."/>
            <person name="LaButti K.M."/>
            <person name="Lapidus A."/>
            <person name="Lindquist E.A."/>
            <person name="Lipzen A.M."/>
            <person name="Meier-Kolthoff J.P."/>
            <person name="Ohm R.A."/>
            <person name="Otillar R.P."/>
            <person name="Pangilinan J.L."/>
            <person name="Peng Y."/>
            <person name="Rokas A."/>
            <person name="Rosa C.A."/>
            <person name="Scheuner C."/>
            <person name="Sibirny A.A."/>
            <person name="Slot J.C."/>
            <person name="Stielow J.B."/>
            <person name="Sun H."/>
            <person name="Kurtzman C.P."/>
            <person name="Blackwell M."/>
            <person name="Grigoriev I.V."/>
            <person name="Jeffries T.W."/>
        </authorList>
    </citation>
    <scope>NUCLEOTIDE SEQUENCE [LARGE SCALE GENOMIC DNA]</scope>
    <source>
        <strain evidence="3 4">DSM 6958</strain>
    </source>
</reference>
<dbReference type="SMART" id="SM00355">
    <property type="entry name" value="ZnF_C2H2"/>
    <property type="match status" value="2"/>
</dbReference>
<keyword evidence="1" id="KW-0863">Zinc-finger</keyword>
<dbReference type="Gene3D" id="3.30.160.60">
    <property type="entry name" value="Classic Zinc Finger"/>
    <property type="match status" value="1"/>
</dbReference>
<dbReference type="OrthoDB" id="6910977at2759"/>
<gene>
    <name evidence="3" type="ORF">NADFUDRAFT_82283</name>
</gene>
<accession>A0A1E3PME7</accession>
<dbReference type="PROSITE" id="PS50157">
    <property type="entry name" value="ZINC_FINGER_C2H2_2"/>
    <property type="match status" value="1"/>
</dbReference>
<keyword evidence="1" id="KW-0479">Metal-binding</keyword>
<protein>
    <recommendedName>
        <fullName evidence="2">C2H2-type domain-containing protein</fullName>
    </recommendedName>
</protein>
<evidence type="ECO:0000313" key="3">
    <source>
        <dbReference type="EMBL" id="ODQ66470.1"/>
    </source>
</evidence>
<dbReference type="AlphaFoldDB" id="A0A1E3PME7"/>